<feature type="compositionally biased region" description="Low complexity" evidence="2">
    <location>
        <begin position="66"/>
        <end position="79"/>
    </location>
</feature>
<dbReference type="InterPro" id="IPR050851">
    <property type="entry name" value="mRNA_Cap_2O-Ribose_MeTrfase"/>
</dbReference>
<sequence>MSALYTDDDIDYKNAKLESGVFRPTVTTVPLPVMFLKTSDDGQSAELISPEEKQQMMSSQPRGRFQKNSQQRQGNGSQSLVEDTIDTIGKTYMIFSNNNGPAFAETQLVSADWLRMMSDQESADGRRSSEILVNMAQLQTIHTSKESMLKQNIPPAKFIETAQWLNPYAGLSHNFFASVSAVALGNIDFNLRTVSEYMGQDKLRFVDLGSSRGGFSEYILWRASLCHRDARGWFFGSDNNVDVGARLIHPCRAPERLDEFHQTSGSGGILSTANIDAFVSHVKRGNSGEGIDLVVAEVDSIEPSDLGLGHEKLQYSYSMAQAIVALRLLRRGGTFVFKVHELSTKLSAEILFLIHACFERVAIFRSLASRPTSAERFIVCNHLFADATRVADHLYSALTKINSRGFKLSHLVSWTKLSTEHSQFLETLYKFSSMTAPTQAQSLQAVANHIQQNKFTRTSPTRKQSEVAIACFTNWQIPVVYSRNGLFIVNNNNNNNK</sequence>
<keyword evidence="1" id="KW-0539">Nucleus</keyword>
<keyword evidence="1" id="KW-0506">mRNA capping</keyword>
<dbReference type="AlphaFoldDB" id="A0A9W7Y2D7"/>
<dbReference type="GO" id="GO:0006370">
    <property type="term" value="P:7-methylguanosine mRNA capping"/>
    <property type="evidence" value="ECO:0007669"/>
    <property type="project" value="UniProtKB-UniRule"/>
</dbReference>
<comment type="catalytic activity">
    <reaction evidence="1">
        <text>a 5'-end (N(7)-methyl 5'-triphosphoguanosine)-ribonucleoside in mRNA + S-adenosyl-L-methionine = a 5'-end (N(7)-methyl 5'-triphosphoguanosine)-(2'-O-methyl-ribonucleoside) in mRNA + S-adenosyl-L-homocysteine + H(+)</text>
        <dbReference type="Rhea" id="RHEA:67020"/>
        <dbReference type="Rhea" id="RHEA-COMP:17167"/>
        <dbReference type="Rhea" id="RHEA-COMP:17168"/>
        <dbReference type="ChEBI" id="CHEBI:15378"/>
        <dbReference type="ChEBI" id="CHEBI:57856"/>
        <dbReference type="ChEBI" id="CHEBI:59789"/>
        <dbReference type="ChEBI" id="CHEBI:156461"/>
        <dbReference type="ChEBI" id="CHEBI:167609"/>
        <dbReference type="EC" id="2.1.1.57"/>
    </reaction>
</comment>
<dbReference type="PANTHER" id="PTHR16121:SF0">
    <property type="entry name" value="CAP-SPECIFIC MRNA (NUCLEOSIDE-2'-O-)-METHYLTRANSFERASE 1"/>
    <property type="match status" value="1"/>
</dbReference>
<dbReference type="EMBL" id="JANBOJ010000072">
    <property type="protein sequence ID" value="KAJ1723292.1"/>
    <property type="molecule type" value="Genomic_DNA"/>
</dbReference>
<reference evidence="4" key="1">
    <citation type="submission" date="2022-07" db="EMBL/GenBank/DDBJ databases">
        <title>Phylogenomic reconstructions and comparative analyses of Kickxellomycotina fungi.</title>
        <authorList>
            <person name="Reynolds N.K."/>
            <person name="Stajich J.E."/>
            <person name="Barry K."/>
            <person name="Grigoriev I.V."/>
            <person name="Crous P."/>
            <person name="Smith M.E."/>
        </authorList>
    </citation>
    <scope>NUCLEOTIDE SEQUENCE</scope>
    <source>
        <strain evidence="4">NBRC 32514</strain>
    </source>
</reference>
<name>A0A9W7Y2D7_9FUNG</name>
<comment type="function">
    <text evidence="1">S-adenosyl-L-methionine-dependent methyltransferase that mediates RNA cap1 2'-O-ribose methylation to the 5'-cap structure of RNAs. Methylates the ribose of the first nucleotide of a m(7)GpppG-capped mRNA to produce m(7)GpppNmp (cap1).</text>
</comment>
<evidence type="ECO:0000259" key="3">
    <source>
        <dbReference type="Pfam" id="PF01728"/>
    </source>
</evidence>
<keyword evidence="1" id="KW-0489">Methyltransferase</keyword>
<keyword evidence="5" id="KW-1185">Reference proteome</keyword>
<dbReference type="Pfam" id="PF01728">
    <property type="entry name" value="FtsJ"/>
    <property type="match status" value="1"/>
</dbReference>
<evidence type="ECO:0000256" key="2">
    <source>
        <dbReference type="SAM" id="MobiDB-lite"/>
    </source>
</evidence>
<protein>
    <recommendedName>
        <fullName evidence="1">Cap-specific mRNA (nucleoside-2'-O-)-methyltransferase 1</fullName>
        <ecNumber evidence="1">2.1.1.57</ecNumber>
    </recommendedName>
    <alternativeName>
        <fullName evidence="1">Cap1 2'O-ribose methyltransferase 1</fullName>
    </alternativeName>
</protein>
<comment type="caution">
    <text evidence="4">The sequence shown here is derived from an EMBL/GenBank/DDBJ whole genome shotgun (WGS) entry which is preliminary data.</text>
</comment>
<dbReference type="SUPFAM" id="SSF53335">
    <property type="entry name" value="S-adenosyl-L-methionine-dependent methyltransferases"/>
    <property type="match status" value="1"/>
</dbReference>
<dbReference type="GO" id="GO:0004483">
    <property type="term" value="F:methyltransferase cap1 activity"/>
    <property type="evidence" value="ECO:0007669"/>
    <property type="project" value="UniProtKB-UniRule"/>
</dbReference>
<dbReference type="InterPro" id="IPR029063">
    <property type="entry name" value="SAM-dependent_MTases_sf"/>
</dbReference>
<keyword evidence="1" id="KW-0949">S-adenosyl-L-methionine</keyword>
<gene>
    <name evidence="4" type="ORF">LPJ53_002341</name>
</gene>
<dbReference type="GO" id="GO:0003676">
    <property type="term" value="F:nucleic acid binding"/>
    <property type="evidence" value="ECO:0007669"/>
    <property type="project" value="UniProtKB-UniRule"/>
</dbReference>
<comment type="subcellular location">
    <subcellularLocation>
        <location evidence="1">Nucleus</location>
    </subcellularLocation>
</comment>
<accession>A0A9W7Y2D7</accession>
<feature type="region of interest" description="Disordered" evidence="2">
    <location>
        <begin position="52"/>
        <end position="80"/>
    </location>
</feature>
<proteinExistence type="predicted"/>
<dbReference type="GO" id="GO:0016556">
    <property type="term" value="P:mRNA modification"/>
    <property type="evidence" value="ECO:0007669"/>
    <property type="project" value="UniProtKB-UniRule"/>
</dbReference>
<keyword evidence="1" id="KW-0507">mRNA processing</keyword>
<dbReference type="Proteomes" id="UP001149813">
    <property type="component" value="Unassembled WGS sequence"/>
</dbReference>
<dbReference type="EC" id="2.1.1.57" evidence="1"/>
<feature type="domain" description="Ribosomal RNA methyltransferase FtsJ" evidence="3">
    <location>
        <begin position="201"/>
        <end position="381"/>
    </location>
</feature>
<organism evidence="4 5">
    <name type="scientific">Coemansia erecta</name>
    <dbReference type="NCBI Taxonomy" id="147472"/>
    <lineage>
        <taxon>Eukaryota</taxon>
        <taxon>Fungi</taxon>
        <taxon>Fungi incertae sedis</taxon>
        <taxon>Zoopagomycota</taxon>
        <taxon>Kickxellomycotina</taxon>
        <taxon>Kickxellomycetes</taxon>
        <taxon>Kickxellales</taxon>
        <taxon>Kickxellaceae</taxon>
        <taxon>Coemansia</taxon>
    </lineage>
</organism>
<evidence type="ECO:0000256" key="1">
    <source>
        <dbReference type="RuleBase" id="RU368012"/>
    </source>
</evidence>
<dbReference type="GO" id="GO:0005634">
    <property type="term" value="C:nucleus"/>
    <property type="evidence" value="ECO:0007669"/>
    <property type="project" value="UniProtKB-SubCell"/>
</dbReference>
<keyword evidence="1" id="KW-0808">Transferase</keyword>
<dbReference type="GO" id="GO:0032259">
    <property type="term" value="P:methylation"/>
    <property type="evidence" value="ECO:0007669"/>
    <property type="project" value="UniProtKB-KW"/>
</dbReference>
<dbReference type="OrthoDB" id="10251234at2759"/>
<evidence type="ECO:0000313" key="4">
    <source>
        <dbReference type="EMBL" id="KAJ1723292.1"/>
    </source>
</evidence>
<dbReference type="PANTHER" id="PTHR16121">
    <property type="entry name" value="CAP-SPECIFIC MRNA (NUCLEOSIDE-2'-O-)-METHYLTRANSFERASE 1-RELATED"/>
    <property type="match status" value="1"/>
</dbReference>
<evidence type="ECO:0000313" key="5">
    <source>
        <dbReference type="Proteomes" id="UP001149813"/>
    </source>
</evidence>
<dbReference type="Gene3D" id="3.40.50.12760">
    <property type="match status" value="1"/>
</dbReference>
<dbReference type="InterPro" id="IPR002877">
    <property type="entry name" value="RNA_MeTrfase_FtsJ_dom"/>
</dbReference>
<dbReference type="GO" id="GO:0005737">
    <property type="term" value="C:cytoplasm"/>
    <property type="evidence" value="ECO:0007669"/>
    <property type="project" value="TreeGrafter"/>
</dbReference>